<sequence length="366" mass="38944">MPDSAERDQDHPSSGHSKPRRPARQTPPRLIKINLVYFGSDLLGNVDANTPSYVYFGSNDLLGNVDASTPGPYEAGNLGPLALELGSRGLGSQPQLLGCALGDAAASSYGPAGAARGVAAPGGGSPTGDAPTGDAPTGDAPTGDAPADPVPFSFSQPRGPALQQVLQEDMEKVAHLEFAPDILEKTWELQVLVQPDPRVQQPSPSLSPPPAAPAVPVKRGPGRPKGSRNKPKHNLDRVIGRGSRVTKSVGRGGNSIAADTSKSAGWRARTPGEKLAIRLIAIAQAEAKTKLEVYLLDEEQDPADGADVAVGNNRKLSREQLHWQLFMKFQQEALDRIFDENPQHKETILAEEGLMQELFPGYFEKE</sequence>
<name>A0AAE0J800_9PEZI</name>
<accession>A0AAE0J800</accession>
<feature type="compositionally biased region" description="Basic and acidic residues" evidence="1">
    <location>
        <begin position="1"/>
        <end position="13"/>
    </location>
</feature>
<proteinExistence type="predicted"/>
<gene>
    <name evidence="2" type="ORF">B0H65DRAFT_541668</name>
</gene>
<feature type="region of interest" description="Disordered" evidence="1">
    <location>
        <begin position="197"/>
        <end position="265"/>
    </location>
</feature>
<feature type="compositionally biased region" description="Basic residues" evidence="1">
    <location>
        <begin position="220"/>
        <end position="232"/>
    </location>
</feature>
<dbReference type="RefSeq" id="XP_062678102.1">
    <property type="nucleotide sequence ID" value="XM_062829178.1"/>
</dbReference>
<feature type="region of interest" description="Disordered" evidence="1">
    <location>
        <begin position="112"/>
        <end position="157"/>
    </location>
</feature>
<protein>
    <submittedName>
        <fullName evidence="2">Uncharacterized protein</fullName>
    </submittedName>
</protein>
<dbReference type="EMBL" id="JAUEPP010000007">
    <property type="protein sequence ID" value="KAK3338742.1"/>
    <property type="molecule type" value="Genomic_DNA"/>
</dbReference>
<evidence type="ECO:0000313" key="3">
    <source>
        <dbReference type="Proteomes" id="UP001278500"/>
    </source>
</evidence>
<reference evidence="2" key="1">
    <citation type="journal article" date="2023" name="Mol. Phylogenet. Evol.">
        <title>Genome-scale phylogeny and comparative genomics of the fungal order Sordariales.</title>
        <authorList>
            <person name="Hensen N."/>
            <person name="Bonometti L."/>
            <person name="Westerberg I."/>
            <person name="Brannstrom I.O."/>
            <person name="Guillou S."/>
            <person name="Cros-Aarteil S."/>
            <person name="Calhoun S."/>
            <person name="Haridas S."/>
            <person name="Kuo A."/>
            <person name="Mondo S."/>
            <person name="Pangilinan J."/>
            <person name="Riley R."/>
            <person name="LaButti K."/>
            <person name="Andreopoulos B."/>
            <person name="Lipzen A."/>
            <person name="Chen C."/>
            <person name="Yan M."/>
            <person name="Daum C."/>
            <person name="Ng V."/>
            <person name="Clum A."/>
            <person name="Steindorff A."/>
            <person name="Ohm R.A."/>
            <person name="Martin F."/>
            <person name="Silar P."/>
            <person name="Natvig D.O."/>
            <person name="Lalanne C."/>
            <person name="Gautier V."/>
            <person name="Ament-Velasquez S.L."/>
            <person name="Kruys A."/>
            <person name="Hutchinson M.I."/>
            <person name="Powell A.J."/>
            <person name="Barry K."/>
            <person name="Miller A.N."/>
            <person name="Grigoriev I.V."/>
            <person name="Debuchy R."/>
            <person name="Gladieux P."/>
            <person name="Hiltunen Thoren M."/>
            <person name="Johannesson H."/>
        </authorList>
    </citation>
    <scope>NUCLEOTIDE SEQUENCE</scope>
    <source>
        <strain evidence="2">CBS 560.94</strain>
    </source>
</reference>
<reference evidence="2" key="2">
    <citation type="submission" date="2023-06" db="EMBL/GenBank/DDBJ databases">
        <authorList>
            <consortium name="Lawrence Berkeley National Laboratory"/>
            <person name="Haridas S."/>
            <person name="Hensen N."/>
            <person name="Bonometti L."/>
            <person name="Westerberg I."/>
            <person name="Brannstrom I.O."/>
            <person name="Guillou S."/>
            <person name="Cros-Aarteil S."/>
            <person name="Calhoun S."/>
            <person name="Kuo A."/>
            <person name="Mondo S."/>
            <person name="Pangilinan J."/>
            <person name="Riley R."/>
            <person name="Labutti K."/>
            <person name="Andreopoulos B."/>
            <person name="Lipzen A."/>
            <person name="Chen C."/>
            <person name="Yanf M."/>
            <person name="Daum C."/>
            <person name="Ng V."/>
            <person name="Clum A."/>
            <person name="Steindorff A."/>
            <person name="Ohm R."/>
            <person name="Martin F."/>
            <person name="Silar P."/>
            <person name="Natvig D."/>
            <person name="Lalanne C."/>
            <person name="Gautier V."/>
            <person name="Ament-Velasquez S.L."/>
            <person name="Kruys A."/>
            <person name="Hutchinson M.I."/>
            <person name="Powell A.J."/>
            <person name="Barry K."/>
            <person name="Miller A.N."/>
            <person name="Grigoriev I.V."/>
            <person name="Debuchy R."/>
            <person name="Gladieux P."/>
            <person name="Thoren M.H."/>
            <person name="Johannesson H."/>
        </authorList>
    </citation>
    <scope>NUCLEOTIDE SEQUENCE</scope>
    <source>
        <strain evidence="2">CBS 560.94</strain>
    </source>
</reference>
<feature type="region of interest" description="Disordered" evidence="1">
    <location>
        <begin position="1"/>
        <end position="28"/>
    </location>
</feature>
<dbReference type="AlphaFoldDB" id="A0AAE0J800"/>
<evidence type="ECO:0000256" key="1">
    <source>
        <dbReference type="SAM" id="MobiDB-lite"/>
    </source>
</evidence>
<organism evidence="2 3">
    <name type="scientific">Neurospora tetraspora</name>
    <dbReference type="NCBI Taxonomy" id="94610"/>
    <lineage>
        <taxon>Eukaryota</taxon>
        <taxon>Fungi</taxon>
        <taxon>Dikarya</taxon>
        <taxon>Ascomycota</taxon>
        <taxon>Pezizomycotina</taxon>
        <taxon>Sordariomycetes</taxon>
        <taxon>Sordariomycetidae</taxon>
        <taxon>Sordariales</taxon>
        <taxon>Sordariaceae</taxon>
        <taxon>Neurospora</taxon>
    </lineage>
</organism>
<keyword evidence="3" id="KW-1185">Reference proteome</keyword>
<dbReference type="Proteomes" id="UP001278500">
    <property type="component" value="Unassembled WGS sequence"/>
</dbReference>
<comment type="caution">
    <text evidence="2">The sequence shown here is derived from an EMBL/GenBank/DDBJ whole genome shotgun (WGS) entry which is preliminary data.</text>
</comment>
<evidence type="ECO:0000313" key="2">
    <source>
        <dbReference type="EMBL" id="KAK3338742.1"/>
    </source>
</evidence>
<dbReference type="GeneID" id="87866332"/>